<dbReference type="SFLD" id="SFLDS00019">
    <property type="entry name" value="Glutathione_Transferase_(cytos"/>
    <property type="match status" value="1"/>
</dbReference>
<proteinExistence type="predicted"/>
<dbReference type="EMBL" id="JAUHHV010000001">
    <property type="protein sequence ID" value="KAK1437780.1"/>
    <property type="molecule type" value="Genomic_DNA"/>
</dbReference>
<dbReference type="PANTHER" id="PTHR11260:SF710">
    <property type="entry name" value="GLUTATHIONE S-TRANSFERASE"/>
    <property type="match status" value="1"/>
</dbReference>
<dbReference type="PANTHER" id="PTHR11260">
    <property type="entry name" value="GLUTATHIONE S-TRANSFERASE, GST, SUPERFAMILY, GST DOMAIN CONTAINING"/>
    <property type="match status" value="1"/>
</dbReference>
<dbReference type="GO" id="GO:0004364">
    <property type="term" value="F:glutathione transferase activity"/>
    <property type="evidence" value="ECO:0007669"/>
    <property type="project" value="InterPro"/>
</dbReference>
<dbReference type="InterPro" id="IPR036249">
    <property type="entry name" value="Thioredoxin-like_sf"/>
</dbReference>
<dbReference type="InterPro" id="IPR036282">
    <property type="entry name" value="Glutathione-S-Trfase_C_sf"/>
</dbReference>
<dbReference type="Gene3D" id="3.40.30.10">
    <property type="entry name" value="Glutaredoxin"/>
    <property type="match status" value="1"/>
</dbReference>
<gene>
    <name evidence="2" type="ORF">QVD17_03578</name>
</gene>
<dbReference type="GO" id="GO:0005737">
    <property type="term" value="C:cytoplasm"/>
    <property type="evidence" value="ECO:0007669"/>
    <property type="project" value="TreeGrafter"/>
</dbReference>
<keyword evidence="3" id="KW-1185">Reference proteome</keyword>
<protein>
    <recommendedName>
        <fullName evidence="1">GST N-terminal domain-containing protein</fullName>
    </recommendedName>
</protein>
<dbReference type="AlphaFoldDB" id="A0AAD8L8K5"/>
<accession>A0AAD8L8K5</accession>
<dbReference type="InterPro" id="IPR045073">
    <property type="entry name" value="Omega/Tau-like"/>
</dbReference>
<dbReference type="PROSITE" id="PS50404">
    <property type="entry name" value="GST_NTER"/>
    <property type="match status" value="1"/>
</dbReference>
<dbReference type="InterPro" id="IPR004045">
    <property type="entry name" value="Glutathione_S-Trfase_N"/>
</dbReference>
<name>A0AAD8L8K5_TARER</name>
<reference evidence="2" key="1">
    <citation type="journal article" date="2023" name="bioRxiv">
        <title>Improved chromosome-level genome assembly for marigold (Tagetes erecta).</title>
        <authorList>
            <person name="Jiang F."/>
            <person name="Yuan L."/>
            <person name="Wang S."/>
            <person name="Wang H."/>
            <person name="Xu D."/>
            <person name="Wang A."/>
            <person name="Fan W."/>
        </authorList>
    </citation>
    <scope>NUCLEOTIDE SEQUENCE</scope>
    <source>
        <strain evidence="2">WSJ</strain>
        <tissue evidence="2">Leaf</tissue>
    </source>
</reference>
<sequence length="349" mass="39743">MKRTIVEGIGMLEMAFTKMSKGKTFFGGEDIGYLDIVVGCYLGSSYLGGLDLSKLEVQDDLSALFWRDLAAPIFIIFASSHGCIYESAPSQGSNGHPSSSYDTSLCLFKVSIFSMTKMCEMKLLGNAGSVFVTRVKFVLKLKSIDYEYIEEDLSNKSDLLRTSNPVFQRVPVLFHGNEPPMIESLAIMEYLDEIKPDVHPLLPSNPSDRVQYRILAYTFDNLCYPWIKEFMTTRNDKRKEELKMLLIEATMMLEEAFVKFSKGKGFFGGDDIDYLDIVVGSFLGWIKFYEIAFGYKLLDEVRNPRLIEWEKNMWSHEVASIIPSHETHIKFHKMLMDTLPCTMNVSSIA</sequence>
<dbReference type="InterPro" id="IPR045074">
    <property type="entry name" value="GST_C_Tau"/>
</dbReference>
<dbReference type="SFLD" id="SFLDG00358">
    <property type="entry name" value="Main_(cytGST)"/>
    <property type="match status" value="1"/>
</dbReference>
<dbReference type="SUPFAM" id="SSF47616">
    <property type="entry name" value="GST C-terminal domain-like"/>
    <property type="match status" value="2"/>
</dbReference>
<dbReference type="SFLD" id="SFLDG01152">
    <property type="entry name" value="Main.3:_Omega-_and_Tau-like"/>
    <property type="match status" value="1"/>
</dbReference>
<feature type="domain" description="GST N-terminal" evidence="1">
    <location>
        <begin position="119"/>
        <end position="199"/>
    </location>
</feature>
<dbReference type="CDD" id="cd03185">
    <property type="entry name" value="GST_C_Tau"/>
    <property type="match status" value="1"/>
</dbReference>
<dbReference type="InterPro" id="IPR040079">
    <property type="entry name" value="Glutathione_S-Trfase"/>
</dbReference>
<dbReference type="SUPFAM" id="SSF52833">
    <property type="entry name" value="Thioredoxin-like"/>
    <property type="match status" value="1"/>
</dbReference>
<evidence type="ECO:0000313" key="3">
    <source>
        <dbReference type="Proteomes" id="UP001229421"/>
    </source>
</evidence>
<dbReference type="Pfam" id="PF02798">
    <property type="entry name" value="GST_N"/>
    <property type="match status" value="1"/>
</dbReference>
<dbReference type="GO" id="GO:0006749">
    <property type="term" value="P:glutathione metabolic process"/>
    <property type="evidence" value="ECO:0007669"/>
    <property type="project" value="InterPro"/>
</dbReference>
<comment type="caution">
    <text evidence="2">The sequence shown here is derived from an EMBL/GenBank/DDBJ whole genome shotgun (WGS) entry which is preliminary data.</text>
</comment>
<organism evidence="2 3">
    <name type="scientific">Tagetes erecta</name>
    <name type="common">African marigold</name>
    <dbReference type="NCBI Taxonomy" id="13708"/>
    <lineage>
        <taxon>Eukaryota</taxon>
        <taxon>Viridiplantae</taxon>
        <taxon>Streptophyta</taxon>
        <taxon>Embryophyta</taxon>
        <taxon>Tracheophyta</taxon>
        <taxon>Spermatophyta</taxon>
        <taxon>Magnoliopsida</taxon>
        <taxon>eudicotyledons</taxon>
        <taxon>Gunneridae</taxon>
        <taxon>Pentapetalae</taxon>
        <taxon>asterids</taxon>
        <taxon>campanulids</taxon>
        <taxon>Asterales</taxon>
        <taxon>Asteraceae</taxon>
        <taxon>Asteroideae</taxon>
        <taxon>Heliantheae alliance</taxon>
        <taxon>Tageteae</taxon>
        <taxon>Tagetes</taxon>
    </lineage>
</organism>
<dbReference type="Proteomes" id="UP001229421">
    <property type="component" value="Unassembled WGS sequence"/>
</dbReference>
<evidence type="ECO:0000313" key="2">
    <source>
        <dbReference type="EMBL" id="KAK1437780.1"/>
    </source>
</evidence>
<evidence type="ECO:0000259" key="1">
    <source>
        <dbReference type="PROSITE" id="PS50404"/>
    </source>
</evidence>
<dbReference type="Gene3D" id="1.20.1050.10">
    <property type="match status" value="2"/>
</dbReference>